<dbReference type="InterPro" id="IPR011990">
    <property type="entry name" value="TPR-like_helical_dom_sf"/>
</dbReference>
<dbReference type="SMART" id="SM00028">
    <property type="entry name" value="TPR"/>
    <property type="match status" value="3"/>
</dbReference>
<dbReference type="InterPro" id="IPR052769">
    <property type="entry name" value="TPR_domain_protein"/>
</dbReference>
<keyword evidence="4" id="KW-1185">Reference proteome</keyword>
<feature type="region of interest" description="Disordered" evidence="2">
    <location>
        <begin position="74"/>
        <end position="131"/>
    </location>
</feature>
<feature type="compositionally biased region" description="Basic and acidic residues" evidence="2">
    <location>
        <begin position="85"/>
        <end position="108"/>
    </location>
</feature>
<feature type="compositionally biased region" description="Acidic residues" evidence="2">
    <location>
        <begin position="29"/>
        <end position="38"/>
    </location>
</feature>
<protein>
    <submittedName>
        <fullName evidence="3">Uncharacterized protein</fullName>
    </submittedName>
</protein>
<dbReference type="OrthoDB" id="1872379at2759"/>
<feature type="repeat" description="TPR" evidence="1">
    <location>
        <begin position="140"/>
        <end position="173"/>
    </location>
</feature>
<evidence type="ECO:0000313" key="3">
    <source>
        <dbReference type="EMBL" id="TFY64213.1"/>
    </source>
</evidence>
<dbReference type="Gene3D" id="1.25.40.10">
    <property type="entry name" value="Tetratricopeptide repeat domain"/>
    <property type="match status" value="1"/>
</dbReference>
<dbReference type="EMBL" id="SEOQ01000381">
    <property type="protein sequence ID" value="TFY64213.1"/>
    <property type="molecule type" value="Genomic_DNA"/>
</dbReference>
<sequence>MQPQQPQHSVSREDRENNDEGSEYHSLDESSDVEEVQSEESLRNCLHDAEELKKEGNESFRAKEWNQALITYRRGLARLPQKPKAAQDKGKGKAKERLEEFQDARPPDGTEDQPSETEVEPVEPVEPPSALEVEMSKARAVLSANIGACHVQLGEHEEAVKACSQALLDDPEYAKALQRRAQSNEKIGSWSSLSKAQEDYKKLLEILPPSSPQAKEVQRALRLLEPRVEAAQKKEMEEMMGKLKGFGNTILGKFGLSTDNFKFEPNGQGGYSMNFSQ</sequence>
<evidence type="ECO:0000313" key="4">
    <source>
        <dbReference type="Proteomes" id="UP000298327"/>
    </source>
</evidence>
<organism evidence="3 4">
    <name type="scientific">Dentipellis fragilis</name>
    <dbReference type="NCBI Taxonomy" id="205917"/>
    <lineage>
        <taxon>Eukaryota</taxon>
        <taxon>Fungi</taxon>
        <taxon>Dikarya</taxon>
        <taxon>Basidiomycota</taxon>
        <taxon>Agaricomycotina</taxon>
        <taxon>Agaricomycetes</taxon>
        <taxon>Russulales</taxon>
        <taxon>Hericiaceae</taxon>
        <taxon>Dentipellis</taxon>
    </lineage>
</organism>
<dbReference type="Gene3D" id="1.10.150.160">
    <property type="match status" value="1"/>
</dbReference>
<evidence type="ECO:0000256" key="1">
    <source>
        <dbReference type="PROSITE-ProRule" id="PRU00339"/>
    </source>
</evidence>
<dbReference type="Proteomes" id="UP000298327">
    <property type="component" value="Unassembled WGS sequence"/>
</dbReference>
<feature type="region of interest" description="Disordered" evidence="2">
    <location>
        <begin position="1"/>
        <end position="44"/>
    </location>
</feature>
<dbReference type="PROSITE" id="PS50005">
    <property type="entry name" value="TPR"/>
    <property type="match status" value="1"/>
</dbReference>
<dbReference type="SUPFAM" id="SSF48452">
    <property type="entry name" value="TPR-like"/>
    <property type="match status" value="1"/>
</dbReference>
<dbReference type="STRING" id="205917.A0A4Y9YR09"/>
<dbReference type="PANTHER" id="PTHR46014:SF1">
    <property type="entry name" value="TETRATRICOPEPTIDE REPEAT PROTEIN 1"/>
    <property type="match status" value="1"/>
</dbReference>
<accession>A0A4Y9YR09</accession>
<proteinExistence type="predicted"/>
<feature type="compositionally biased region" description="Acidic residues" evidence="2">
    <location>
        <begin position="109"/>
        <end position="123"/>
    </location>
</feature>
<dbReference type="AlphaFoldDB" id="A0A4Y9YR09"/>
<evidence type="ECO:0000256" key="2">
    <source>
        <dbReference type="SAM" id="MobiDB-lite"/>
    </source>
</evidence>
<keyword evidence="1" id="KW-0802">TPR repeat</keyword>
<dbReference type="PANTHER" id="PTHR46014">
    <property type="entry name" value="TETRATRICOPEPTIDE REPEAT PROTEIN 1"/>
    <property type="match status" value="1"/>
</dbReference>
<dbReference type="InterPro" id="IPR019734">
    <property type="entry name" value="TPR_rpt"/>
</dbReference>
<gene>
    <name evidence="3" type="ORF">EVG20_g6029</name>
</gene>
<comment type="caution">
    <text evidence="3">The sequence shown here is derived from an EMBL/GenBank/DDBJ whole genome shotgun (WGS) entry which is preliminary data.</text>
</comment>
<name>A0A4Y9YR09_9AGAM</name>
<reference evidence="3 4" key="1">
    <citation type="submission" date="2019-02" db="EMBL/GenBank/DDBJ databases">
        <title>Genome sequencing of the rare red list fungi Dentipellis fragilis.</title>
        <authorList>
            <person name="Buettner E."/>
            <person name="Kellner H."/>
        </authorList>
    </citation>
    <scope>NUCLEOTIDE SEQUENCE [LARGE SCALE GENOMIC DNA]</scope>
    <source>
        <strain evidence="3 4">DSM 105465</strain>
    </source>
</reference>